<protein>
    <recommendedName>
        <fullName evidence="11">G-protein coupled receptors family 1 profile domain-containing protein</fullName>
    </recommendedName>
</protein>
<evidence type="ECO:0000256" key="2">
    <source>
        <dbReference type="ARBA" id="ARBA00022475"/>
    </source>
</evidence>
<dbReference type="CDD" id="cd15220">
    <property type="entry name" value="7tmA_GPR61_GPR62-like"/>
    <property type="match status" value="1"/>
</dbReference>
<feature type="transmembrane region" description="Helical" evidence="10">
    <location>
        <begin position="90"/>
        <end position="113"/>
    </location>
</feature>
<feature type="transmembrane region" description="Helical" evidence="10">
    <location>
        <begin position="338"/>
        <end position="357"/>
    </location>
</feature>
<reference evidence="13" key="1">
    <citation type="journal article" date="2017" name="PLoS ONE">
        <title>The Agassiz's desert tortoise genome provides a resource for the conservation of a threatened species.</title>
        <authorList>
            <person name="Tollis M."/>
            <person name="DeNardo D.F."/>
            <person name="Cornelius J.A."/>
            <person name="Dolby G.A."/>
            <person name="Edwards T."/>
            <person name="Henen B.T."/>
            <person name="Karl A.E."/>
            <person name="Murphy R.W."/>
            <person name="Kusumi K."/>
        </authorList>
    </citation>
    <scope>NUCLEOTIDE SEQUENCE [LARGE SCALE GENOMIC DNA]</scope>
</reference>
<keyword evidence="8 9" id="KW-0807">Transducer</keyword>
<evidence type="ECO:0000256" key="4">
    <source>
        <dbReference type="ARBA" id="ARBA00022989"/>
    </source>
</evidence>
<feature type="transmembrane region" description="Helical" evidence="10">
    <location>
        <begin position="298"/>
        <end position="318"/>
    </location>
</feature>
<dbReference type="AlphaFoldDB" id="A0A452IRV8"/>
<evidence type="ECO:0000256" key="10">
    <source>
        <dbReference type="SAM" id="Phobius"/>
    </source>
</evidence>
<dbReference type="Proteomes" id="UP000291020">
    <property type="component" value="Unassembled WGS sequence"/>
</dbReference>
<comment type="similarity">
    <text evidence="9">Belongs to the G-protein coupled receptor 1 family.</text>
</comment>
<dbReference type="PRINTS" id="PR00237">
    <property type="entry name" value="GPCRRHODOPSN"/>
</dbReference>
<evidence type="ECO:0000256" key="7">
    <source>
        <dbReference type="ARBA" id="ARBA00023170"/>
    </source>
</evidence>
<dbReference type="InterPro" id="IPR000276">
    <property type="entry name" value="GPCR_Rhodpsn"/>
</dbReference>
<organism evidence="12 13">
    <name type="scientific">Gopherus agassizii</name>
    <name type="common">Agassiz's desert tortoise</name>
    <dbReference type="NCBI Taxonomy" id="38772"/>
    <lineage>
        <taxon>Eukaryota</taxon>
        <taxon>Metazoa</taxon>
        <taxon>Chordata</taxon>
        <taxon>Craniata</taxon>
        <taxon>Vertebrata</taxon>
        <taxon>Euteleostomi</taxon>
        <taxon>Archelosauria</taxon>
        <taxon>Testudinata</taxon>
        <taxon>Testudines</taxon>
        <taxon>Cryptodira</taxon>
        <taxon>Durocryptodira</taxon>
        <taxon>Testudinoidea</taxon>
        <taxon>Testudinidae</taxon>
        <taxon>Gopherus</taxon>
    </lineage>
</organism>
<dbReference type="GO" id="GO:0005886">
    <property type="term" value="C:plasma membrane"/>
    <property type="evidence" value="ECO:0007669"/>
    <property type="project" value="UniProtKB-SubCell"/>
</dbReference>
<dbReference type="STRING" id="38772.ENSGAGP00000030750"/>
<keyword evidence="7 9" id="KW-0675">Receptor</keyword>
<keyword evidence="5 9" id="KW-0297">G-protein coupled receptor</keyword>
<proteinExistence type="inferred from homology"/>
<dbReference type="GO" id="GO:0004930">
    <property type="term" value="F:G protein-coupled receptor activity"/>
    <property type="evidence" value="ECO:0007669"/>
    <property type="project" value="UniProtKB-KW"/>
</dbReference>
<dbReference type="PROSITE" id="PS00237">
    <property type="entry name" value="G_PROTEIN_RECEP_F1_1"/>
    <property type="match status" value="1"/>
</dbReference>
<accession>A0A452IRV8</accession>
<evidence type="ECO:0000259" key="11">
    <source>
        <dbReference type="PROSITE" id="PS50262"/>
    </source>
</evidence>
<dbReference type="GO" id="GO:0043235">
    <property type="term" value="C:receptor complex"/>
    <property type="evidence" value="ECO:0007669"/>
    <property type="project" value="TreeGrafter"/>
</dbReference>
<reference evidence="12" key="3">
    <citation type="submission" date="2025-09" db="UniProtKB">
        <authorList>
            <consortium name="Ensembl"/>
        </authorList>
    </citation>
    <scope>IDENTIFICATION</scope>
</reference>
<dbReference type="Pfam" id="PF00001">
    <property type="entry name" value="7tm_1"/>
    <property type="match status" value="1"/>
</dbReference>
<dbReference type="PANTHER" id="PTHR22752:SF11">
    <property type="entry name" value="G-PROTEIN COUPLED RECEPTOR 62"/>
    <property type="match status" value="1"/>
</dbReference>
<sequence length="438" mass="48840">MGVVTFPTKRHWKFVPASQVLELSEYPRGTMANRTGLNATQGLDTSSLPEVSQFQEAVGLFFMVLLNLVALVANVAVMVVILKTPLLRKFIFVCHLCLVDLLSAIFLMPLGIISSSSCFNRVIYSIAECQTLIFLNICFISASILTISVISVERYYYIIYPMRYEVKMTVGLAVTVVVFIWIKSILVTVLALVGWPQDNGATSASKCTVSWSPGAHKKAFVIVFSTLCFFLPTLVIFAVYCSIYKVARIASLQHVPVSSWTAAPRQRSESINSQVTIITTRNLPPRLSPERMFGGGKAAMTVVLIVGQFLCCWLPFFSFHLYCSINSLSPGRGHGETVVTWLAYSSFAINPFFYGLLNRQIREELCRLGRSCLNRPLSQELCLSSPEGSIQENFLQFLQRTSCTLETRSSYVNSSPRNTLDQTMMGFRIPGQIPEETN</sequence>
<comment type="subcellular location">
    <subcellularLocation>
        <location evidence="1">Cell membrane</location>
        <topology evidence="1">Multi-pass membrane protein</topology>
    </subcellularLocation>
</comment>
<keyword evidence="3 9" id="KW-0812">Transmembrane</keyword>
<feature type="transmembrane region" description="Helical" evidence="10">
    <location>
        <begin position="169"/>
        <end position="195"/>
    </location>
</feature>
<feature type="domain" description="G-protein coupled receptors family 1 profile" evidence="11">
    <location>
        <begin position="66"/>
        <end position="354"/>
    </location>
</feature>
<evidence type="ECO:0000313" key="12">
    <source>
        <dbReference type="Ensembl" id="ENSGAGP00000030750.1"/>
    </source>
</evidence>
<evidence type="ECO:0000256" key="9">
    <source>
        <dbReference type="RuleBase" id="RU000688"/>
    </source>
</evidence>
<keyword evidence="6 10" id="KW-0472">Membrane</keyword>
<evidence type="ECO:0000256" key="5">
    <source>
        <dbReference type="ARBA" id="ARBA00023040"/>
    </source>
</evidence>
<dbReference type="GO" id="GO:0005768">
    <property type="term" value="C:endosome"/>
    <property type="evidence" value="ECO:0007669"/>
    <property type="project" value="TreeGrafter"/>
</dbReference>
<dbReference type="PANTHER" id="PTHR22752">
    <property type="entry name" value="G PROTEIN-COUPLED RECEPTOR"/>
    <property type="match status" value="1"/>
</dbReference>
<dbReference type="SUPFAM" id="SSF81321">
    <property type="entry name" value="Family A G protein-coupled receptor-like"/>
    <property type="match status" value="1"/>
</dbReference>
<evidence type="ECO:0000256" key="8">
    <source>
        <dbReference type="ARBA" id="ARBA00023224"/>
    </source>
</evidence>
<feature type="transmembrane region" description="Helical" evidence="10">
    <location>
        <begin position="219"/>
        <end position="243"/>
    </location>
</feature>
<keyword evidence="4 10" id="KW-1133">Transmembrane helix</keyword>
<evidence type="ECO:0000256" key="6">
    <source>
        <dbReference type="ARBA" id="ARBA00023136"/>
    </source>
</evidence>
<feature type="transmembrane region" description="Helical" evidence="10">
    <location>
        <begin position="57"/>
        <end position="81"/>
    </location>
</feature>
<keyword evidence="2" id="KW-1003">Cell membrane</keyword>
<evidence type="ECO:0000313" key="13">
    <source>
        <dbReference type="Proteomes" id="UP000291020"/>
    </source>
</evidence>
<dbReference type="Gene3D" id="1.20.1070.10">
    <property type="entry name" value="Rhodopsin 7-helix transmembrane proteins"/>
    <property type="match status" value="1"/>
</dbReference>
<feature type="transmembrane region" description="Helical" evidence="10">
    <location>
        <begin position="133"/>
        <end position="157"/>
    </location>
</feature>
<reference evidence="12" key="2">
    <citation type="submission" date="2025-08" db="UniProtKB">
        <authorList>
            <consortium name="Ensembl"/>
        </authorList>
    </citation>
    <scope>IDENTIFICATION</scope>
</reference>
<evidence type="ECO:0000256" key="3">
    <source>
        <dbReference type="ARBA" id="ARBA00022692"/>
    </source>
</evidence>
<dbReference type="InterPro" id="IPR017452">
    <property type="entry name" value="GPCR_Rhodpsn_7TM"/>
</dbReference>
<dbReference type="Ensembl" id="ENSGAGT00000034877.1">
    <property type="protein sequence ID" value="ENSGAGP00000030750.1"/>
    <property type="gene ID" value="ENSGAGG00000022114.1"/>
</dbReference>
<evidence type="ECO:0000256" key="1">
    <source>
        <dbReference type="ARBA" id="ARBA00004651"/>
    </source>
</evidence>
<name>A0A452IRV8_9SAUR</name>
<dbReference type="PROSITE" id="PS50262">
    <property type="entry name" value="G_PROTEIN_RECEP_F1_2"/>
    <property type="match status" value="1"/>
</dbReference>
<keyword evidence="13" id="KW-1185">Reference proteome</keyword>